<organism evidence="1 2">
    <name type="scientific">Actinacidiphila guanduensis</name>
    <dbReference type="NCBI Taxonomy" id="310781"/>
    <lineage>
        <taxon>Bacteria</taxon>
        <taxon>Bacillati</taxon>
        <taxon>Actinomycetota</taxon>
        <taxon>Actinomycetes</taxon>
        <taxon>Kitasatosporales</taxon>
        <taxon>Streptomycetaceae</taxon>
        <taxon>Actinacidiphila</taxon>
    </lineage>
</organism>
<keyword evidence="2" id="KW-1185">Reference proteome</keyword>
<protein>
    <submittedName>
        <fullName evidence="1">Uncharacterized protein</fullName>
    </submittedName>
</protein>
<dbReference type="STRING" id="310781.SAMN05216259_102418"/>
<dbReference type="EMBL" id="FNIE01000002">
    <property type="protein sequence ID" value="SDN04151.1"/>
    <property type="molecule type" value="Genomic_DNA"/>
</dbReference>
<reference evidence="1 2" key="1">
    <citation type="submission" date="2016-10" db="EMBL/GenBank/DDBJ databases">
        <authorList>
            <person name="de Groot N.N."/>
        </authorList>
    </citation>
    <scope>NUCLEOTIDE SEQUENCE [LARGE SCALE GENOMIC DNA]</scope>
    <source>
        <strain evidence="1 2">CGMCC 4.2022</strain>
    </source>
</reference>
<accession>A0A1G9Y6J5</accession>
<dbReference type="OrthoDB" id="4214787at2"/>
<sequence length="102" mass="11234">MTEHVKYPFQADDGSWAVRYHIPYDIEHDGRSYSLVASIYQEPQVHGTLMVSSGGEPVARYEDLVPGEVVDITGDAWRVARIDYRERIVLEPAAGGNGGGDA</sequence>
<gene>
    <name evidence="1" type="ORF">SAMN05216259_102418</name>
</gene>
<dbReference type="Proteomes" id="UP000199341">
    <property type="component" value="Unassembled WGS sequence"/>
</dbReference>
<proteinExistence type="predicted"/>
<evidence type="ECO:0000313" key="2">
    <source>
        <dbReference type="Proteomes" id="UP000199341"/>
    </source>
</evidence>
<dbReference type="RefSeq" id="WP_093783080.1">
    <property type="nucleotide sequence ID" value="NZ_FNIE01000002.1"/>
</dbReference>
<dbReference type="AlphaFoldDB" id="A0A1G9Y6J5"/>
<name>A0A1G9Y6J5_9ACTN</name>
<evidence type="ECO:0000313" key="1">
    <source>
        <dbReference type="EMBL" id="SDN04151.1"/>
    </source>
</evidence>